<dbReference type="GeneID" id="36378942"/>
<proteinExistence type="predicted"/>
<evidence type="ECO:0000313" key="6">
    <source>
        <dbReference type="WormBase" id="SRAE_2000124600"/>
    </source>
</evidence>
<protein>
    <submittedName>
        <fullName evidence="3 5">CAP domain-containing protein</fullName>
    </submittedName>
</protein>
<accession>A0A090LEK2</accession>
<feature type="chain" id="PRO_5015030737" evidence="1">
    <location>
        <begin position="20"/>
        <end position="307"/>
    </location>
</feature>
<dbReference type="Proteomes" id="UP000035682">
    <property type="component" value="Unplaced"/>
</dbReference>
<keyword evidence="1" id="KW-0732">Signal</keyword>
<dbReference type="SUPFAM" id="SSF55797">
    <property type="entry name" value="PR-1-like"/>
    <property type="match status" value="1"/>
</dbReference>
<evidence type="ECO:0000313" key="3">
    <source>
        <dbReference type="EMBL" id="CEF66578.2"/>
    </source>
</evidence>
<feature type="domain" description="DUF7381" evidence="2">
    <location>
        <begin position="21"/>
        <end position="140"/>
    </location>
</feature>
<dbReference type="RefSeq" id="XP_024505778.1">
    <property type="nucleotide sequence ID" value="XM_024652175.1"/>
</dbReference>
<dbReference type="InterPro" id="IPR035940">
    <property type="entry name" value="CAP_sf"/>
</dbReference>
<reference evidence="5" key="2">
    <citation type="submission" date="2020-12" db="UniProtKB">
        <authorList>
            <consortium name="WormBaseParasite"/>
        </authorList>
    </citation>
    <scope>IDENTIFICATION</scope>
</reference>
<reference evidence="3 4" key="1">
    <citation type="submission" date="2014-09" db="EMBL/GenBank/DDBJ databases">
        <authorList>
            <person name="Martin A.A."/>
        </authorList>
    </citation>
    <scope>NUCLEOTIDE SEQUENCE</scope>
    <source>
        <strain evidence="4">ED321</strain>
        <strain evidence="3">ED321 Heterogonic</strain>
    </source>
</reference>
<evidence type="ECO:0000256" key="1">
    <source>
        <dbReference type="SAM" id="SignalP"/>
    </source>
</evidence>
<dbReference type="WBParaSite" id="SRAE_2000124600.1">
    <property type="protein sequence ID" value="SRAE_2000124600.1"/>
    <property type="gene ID" value="WBGene00261448"/>
</dbReference>
<gene>
    <name evidence="3 5 6" type="ORF">SRAE_2000124600</name>
</gene>
<dbReference type="WormBase" id="SRAE_2000124600">
    <property type="protein sequence ID" value="SRP03168"/>
    <property type="gene ID" value="WBGene00261448"/>
</dbReference>
<evidence type="ECO:0000313" key="4">
    <source>
        <dbReference type="Proteomes" id="UP000035682"/>
    </source>
</evidence>
<dbReference type="Pfam" id="PF24100">
    <property type="entry name" value="DUF7381"/>
    <property type="match status" value="1"/>
</dbReference>
<dbReference type="AlphaFoldDB" id="A0A090LEK2"/>
<dbReference type="EMBL" id="LN609529">
    <property type="protein sequence ID" value="CEF66578.2"/>
    <property type="molecule type" value="Genomic_DNA"/>
</dbReference>
<dbReference type="Gene3D" id="3.40.33.10">
    <property type="entry name" value="CAP"/>
    <property type="match status" value="1"/>
</dbReference>
<sequence>MKLLFIFLLLIFLTLHLHGFSFLAIPIKKIVKRTGQICYEYNRMIFTTSKELKHKLISDFSFIPRNHLLLKIVSVHDETKKLNSVLTDKYIKLDDSSLNKYQTIQFEDYIVQFFMMGNVRKYECNKNFFSSFMKANECVNNLNKYSKLRSQYKLVGKDNYGSHTWSLIWKDCYYKCFTQYNCKKLKINFLNELNMYRVAFNVKPLVYNNILEHEADVKAKKYAGVQTVNTIYETKQSVHDVISISSPPFASLQMNKWYTLSLKYKNSPHIKMVQNNNYQLLFSSSVTQIGIGTYIKGSKIIIICTLK</sequence>
<dbReference type="InterPro" id="IPR055805">
    <property type="entry name" value="DUF7381"/>
</dbReference>
<dbReference type="CTD" id="36378942"/>
<keyword evidence="4" id="KW-1185">Reference proteome</keyword>
<name>A0A090LEK2_STRRB</name>
<feature type="signal peptide" evidence="1">
    <location>
        <begin position="1"/>
        <end position="19"/>
    </location>
</feature>
<evidence type="ECO:0000259" key="2">
    <source>
        <dbReference type="Pfam" id="PF24100"/>
    </source>
</evidence>
<organism evidence="3">
    <name type="scientific">Strongyloides ratti</name>
    <name type="common">Parasitic roundworm</name>
    <dbReference type="NCBI Taxonomy" id="34506"/>
    <lineage>
        <taxon>Eukaryota</taxon>
        <taxon>Metazoa</taxon>
        <taxon>Ecdysozoa</taxon>
        <taxon>Nematoda</taxon>
        <taxon>Chromadorea</taxon>
        <taxon>Rhabditida</taxon>
        <taxon>Tylenchina</taxon>
        <taxon>Panagrolaimomorpha</taxon>
        <taxon>Strongyloidoidea</taxon>
        <taxon>Strongyloididae</taxon>
        <taxon>Strongyloides</taxon>
    </lineage>
</organism>
<evidence type="ECO:0000313" key="5">
    <source>
        <dbReference type="WBParaSite" id="SRAE_2000124600.1"/>
    </source>
</evidence>